<dbReference type="InParanoid" id="A0A545AGE3"/>
<keyword evidence="2" id="KW-1185">Reference proteome</keyword>
<name>A0A545AGE3_9ACTN</name>
<dbReference type="OrthoDB" id="275232at2"/>
<proteinExistence type="predicted"/>
<dbReference type="Proteomes" id="UP000317982">
    <property type="component" value="Unassembled WGS sequence"/>
</dbReference>
<sequence>MPTGTDRGRAHALLLGLAGRVPDDGLAMMRTFLADEDDYELAHFLTMAVESGRLALTGSEQALVTELVADHGFLVAPLGPELRADEIPVPTARFSAGDDGDGTAEQVAIEAAGRLDGVRALWRSWRTTSGPVVETFDRFSEAPADDRDPTRPVRVFLVEATADADLPELTAELQQWLAEIGEDPPRVEVFGPGPDLPPYQEAALAGSTLLWTDEPPAETRLARAFDGADAATGPFFHPDHPQVDAAERDALLAYLTGAEAVLLTPGTMVDVVAPDRGAVVPMSFRSDGVWIWPDTVAYYLREHGLAPEPDLAEHIKGADEAPKPLTRLSHHRVMATLAGPPPEPPAWRAD</sequence>
<accession>A0A545AGE3</accession>
<protein>
    <submittedName>
        <fullName evidence="1">Uncharacterized protein</fullName>
    </submittedName>
</protein>
<dbReference type="AlphaFoldDB" id="A0A545AGE3"/>
<evidence type="ECO:0000313" key="2">
    <source>
        <dbReference type="Proteomes" id="UP000317982"/>
    </source>
</evidence>
<dbReference type="RefSeq" id="WP_142709139.1">
    <property type="nucleotide sequence ID" value="NZ_VIRS01000041.1"/>
</dbReference>
<evidence type="ECO:0000313" key="1">
    <source>
        <dbReference type="EMBL" id="TQS40407.1"/>
    </source>
</evidence>
<organism evidence="1 2">
    <name type="scientific">Cryptosporangium phraense</name>
    <dbReference type="NCBI Taxonomy" id="2593070"/>
    <lineage>
        <taxon>Bacteria</taxon>
        <taxon>Bacillati</taxon>
        <taxon>Actinomycetota</taxon>
        <taxon>Actinomycetes</taxon>
        <taxon>Cryptosporangiales</taxon>
        <taxon>Cryptosporangiaceae</taxon>
        <taxon>Cryptosporangium</taxon>
    </lineage>
</organism>
<dbReference type="EMBL" id="VIRS01000041">
    <property type="protein sequence ID" value="TQS40407.1"/>
    <property type="molecule type" value="Genomic_DNA"/>
</dbReference>
<reference evidence="1 2" key="1">
    <citation type="submission" date="2019-07" db="EMBL/GenBank/DDBJ databases">
        <title>Cryptosporangium phraense sp. nov., isolated from plant litter.</title>
        <authorList>
            <person name="Suriyachadkun C."/>
        </authorList>
    </citation>
    <scope>NUCLEOTIDE SEQUENCE [LARGE SCALE GENOMIC DNA]</scope>
    <source>
        <strain evidence="1 2">A-T 5661</strain>
    </source>
</reference>
<comment type="caution">
    <text evidence="1">The sequence shown here is derived from an EMBL/GenBank/DDBJ whole genome shotgun (WGS) entry which is preliminary data.</text>
</comment>
<gene>
    <name evidence="1" type="ORF">FL583_34760</name>
</gene>